<name>A0A2N8KTV8_9BURK</name>
<dbReference type="Pfam" id="PF02698">
    <property type="entry name" value="DUF218"/>
    <property type="match status" value="1"/>
</dbReference>
<reference evidence="3 4" key="1">
    <citation type="submission" date="2018-01" db="EMBL/GenBank/DDBJ databases">
        <title>Draft genome sequence of Paucibacter aquatile CR182 isolated from freshwater of the Nakdong River.</title>
        <authorList>
            <person name="Choi A."/>
            <person name="Chung E.J."/>
        </authorList>
    </citation>
    <scope>NUCLEOTIDE SEQUENCE [LARGE SCALE GENOMIC DNA]</scope>
    <source>
        <strain evidence="3 4">CR182</strain>
    </source>
</reference>
<dbReference type="GO" id="GO:0043164">
    <property type="term" value="P:Gram-negative-bacterium-type cell wall biogenesis"/>
    <property type="evidence" value="ECO:0007669"/>
    <property type="project" value="TreeGrafter"/>
</dbReference>
<evidence type="ECO:0000313" key="4">
    <source>
        <dbReference type="Proteomes" id="UP000235916"/>
    </source>
</evidence>
<keyword evidence="4" id="KW-1185">Reference proteome</keyword>
<dbReference type="GO" id="GO:0005886">
    <property type="term" value="C:plasma membrane"/>
    <property type="evidence" value="ECO:0007669"/>
    <property type="project" value="TreeGrafter"/>
</dbReference>
<accession>A0A2N8KTV8</accession>
<protein>
    <recommendedName>
        <fullName evidence="2">DUF218 domain-containing protein</fullName>
    </recommendedName>
</protein>
<dbReference type="Gene3D" id="3.40.50.620">
    <property type="entry name" value="HUPs"/>
    <property type="match status" value="1"/>
</dbReference>
<keyword evidence="1" id="KW-1133">Transmembrane helix</keyword>
<feature type="transmembrane region" description="Helical" evidence="1">
    <location>
        <begin position="6"/>
        <end position="24"/>
    </location>
</feature>
<keyword evidence="1" id="KW-0812">Transmembrane</keyword>
<feature type="domain" description="DUF218" evidence="2">
    <location>
        <begin position="87"/>
        <end position="258"/>
    </location>
</feature>
<dbReference type="PANTHER" id="PTHR30336:SF4">
    <property type="entry name" value="ENVELOPE BIOGENESIS FACTOR ELYC"/>
    <property type="match status" value="1"/>
</dbReference>
<gene>
    <name evidence="3" type="ORF">C1O66_04715</name>
</gene>
<dbReference type="PANTHER" id="PTHR30336">
    <property type="entry name" value="INNER MEMBRANE PROTEIN, PROBABLE PERMEASE"/>
    <property type="match status" value="1"/>
</dbReference>
<proteinExistence type="predicted"/>
<evidence type="ECO:0000256" key="1">
    <source>
        <dbReference type="SAM" id="Phobius"/>
    </source>
</evidence>
<dbReference type="AlphaFoldDB" id="A0A2N8KTV8"/>
<evidence type="ECO:0000313" key="3">
    <source>
        <dbReference type="EMBL" id="PND36908.1"/>
    </source>
</evidence>
<comment type="caution">
    <text evidence="3">The sequence shown here is derived from an EMBL/GenBank/DDBJ whole genome shotgun (WGS) entry which is preliminary data.</text>
</comment>
<dbReference type="InterPro" id="IPR014729">
    <property type="entry name" value="Rossmann-like_a/b/a_fold"/>
</dbReference>
<dbReference type="CDD" id="cd06259">
    <property type="entry name" value="YdcF-like"/>
    <property type="match status" value="1"/>
</dbReference>
<feature type="transmembrane region" description="Helical" evidence="1">
    <location>
        <begin position="36"/>
        <end position="57"/>
    </location>
</feature>
<dbReference type="EMBL" id="POSP01000003">
    <property type="protein sequence ID" value="PND36908.1"/>
    <property type="molecule type" value="Genomic_DNA"/>
</dbReference>
<dbReference type="InterPro" id="IPR003848">
    <property type="entry name" value="DUF218"/>
</dbReference>
<evidence type="ECO:0000259" key="2">
    <source>
        <dbReference type="Pfam" id="PF02698"/>
    </source>
</evidence>
<keyword evidence="1" id="KW-0472">Membrane</keyword>
<dbReference type="Proteomes" id="UP000235916">
    <property type="component" value="Unassembled WGS sequence"/>
</dbReference>
<dbReference type="GO" id="GO:0000270">
    <property type="term" value="P:peptidoglycan metabolic process"/>
    <property type="evidence" value="ECO:0007669"/>
    <property type="project" value="TreeGrafter"/>
</dbReference>
<sequence length="264" mass="29557">MKPLAMSLVQAPMVFMALAIAGGWQLQKGRRRRGWLLLFATVIAVWLSGCEGFGRFLSQQWLNTPPALDRAEIARLRQLQAKDGGVAVLVLGGGARQWAPEYQGPSLNEYGLPRLRLGIWLSRQIQAPLGFSGGIGWQARDQLLSEGQIARRVAADEFQHPLSWIEDRSRDTRENARFSFDYLQQRQIRTLVLVTHEQHLPRALRAFREAMNDKGVPGSITLIPAPAGLRPDGPWRLSTWLPSSEGYARVRYVIYEAIALAAGH</sequence>
<organism evidence="3 4">
    <name type="scientific">Kinneretia aquatilis</name>
    <dbReference type="NCBI Taxonomy" id="2070761"/>
    <lineage>
        <taxon>Bacteria</taxon>
        <taxon>Pseudomonadati</taxon>
        <taxon>Pseudomonadota</taxon>
        <taxon>Betaproteobacteria</taxon>
        <taxon>Burkholderiales</taxon>
        <taxon>Sphaerotilaceae</taxon>
        <taxon>Roseateles</taxon>
    </lineage>
</organism>
<dbReference type="InterPro" id="IPR051599">
    <property type="entry name" value="Cell_Envelope_Assoc"/>
</dbReference>